<organism evidence="1 2">
    <name type="scientific">Eretmocerus hayati</name>
    <dbReference type="NCBI Taxonomy" id="131215"/>
    <lineage>
        <taxon>Eukaryota</taxon>
        <taxon>Metazoa</taxon>
        <taxon>Ecdysozoa</taxon>
        <taxon>Arthropoda</taxon>
        <taxon>Hexapoda</taxon>
        <taxon>Insecta</taxon>
        <taxon>Pterygota</taxon>
        <taxon>Neoptera</taxon>
        <taxon>Endopterygota</taxon>
        <taxon>Hymenoptera</taxon>
        <taxon>Apocrita</taxon>
        <taxon>Proctotrupomorpha</taxon>
        <taxon>Chalcidoidea</taxon>
        <taxon>Aphelinidae</taxon>
        <taxon>Aphelininae</taxon>
        <taxon>Eretmocerus</taxon>
    </lineage>
</organism>
<keyword evidence="2" id="KW-1185">Reference proteome</keyword>
<protein>
    <submittedName>
        <fullName evidence="1">Uncharacterized protein</fullName>
    </submittedName>
</protein>
<proteinExistence type="predicted"/>
<evidence type="ECO:0000313" key="1">
    <source>
        <dbReference type="EMBL" id="KAJ8668746.1"/>
    </source>
</evidence>
<evidence type="ECO:0000313" key="2">
    <source>
        <dbReference type="Proteomes" id="UP001239111"/>
    </source>
</evidence>
<sequence length="124" mass="13870">MEINANFLKNVTVQELDKETLVEILSKFPAVAVLQRFNIDELRGVTRKIRQEEFDESSIKRVTDGEARAKSKESEIPEASDSQLNINKAAIGESEHSSDSKYNSADSGDHSELVELDSSRQSNE</sequence>
<accession>A0ACC2NCV1</accession>
<comment type="caution">
    <text evidence="1">The sequence shown here is derived from an EMBL/GenBank/DDBJ whole genome shotgun (WGS) entry which is preliminary data.</text>
</comment>
<gene>
    <name evidence="1" type="ORF">QAD02_000005</name>
</gene>
<dbReference type="Proteomes" id="UP001239111">
    <property type="component" value="Chromosome 3"/>
</dbReference>
<dbReference type="EMBL" id="CM056743">
    <property type="protein sequence ID" value="KAJ8668746.1"/>
    <property type="molecule type" value="Genomic_DNA"/>
</dbReference>
<name>A0ACC2NCV1_9HYME</name>
<reference evidence="1" key="1">
    <citation type="submission" date="2023-04" db="EMBL/GenBank/DDBJ databases">
        <title>A chromosome-level genome assembly of the parasitoid wasp Eretmocerus hayati.</title>
        <authorList>
            <person name="Zhong Y."/>
            <person name="Liu S."/>
            <person name="Liu Y."/>
        </authorList>
    </citation>
    <scope>NUCLEOTIDE SEQUENCE</scope>
    <source>
        <strain evidence="1">ZJU_SS_LIU_2023</strain>
    </source>
</reference>